<dbReference type="GO" id="GO:0140097">
    <property type="term" value="F:catalytic activity, acting on DNA"/>
    <property type="evidence" value="ECO:0007669"/>
    <property type="project" value="UniProtKB-ARBA"/>
</dbReference>
<dbReference type="KEGG" id="alp:LPB137_07165"/>
<dbReference type="Gene3D" id="2.60.120.590">
    <property type="entry name" value="Alpha-ketoglutarate-dependent dioxygenase AlkB-like"/>
    <property type="match status" value="1"/>
</dbReference>
<dbReference type="AlphaFoldDB" id="A0A1P8KMA2"/>
<dbReference type="PANTHER" id="PTHR31212:SF4">
    <property type="entry name" value="ALPHA-KETOGLUTARATE-DEPENDENT DIOXYGENASE ALKB HOMOLOG 3"/>
    <property type="match status" value="1"/>
</dbReference>
<keyword evidence="4" id="KW-0460">Magnesium</keyword>
<dbReference type="Pfam" id="PF13532">
    <property type="entry name" value="2OG-FeII_Oxy_2"/>
    <property type="match status" value="1"/>
</dbReference>
<dbReference type="GO" id="GO:0016787">
    <property type="term" value="F:hydrolase activity"/>
    <property type="evidence" value="ECO:0007669"/>
    <property type="project" value="UniProtKB-ARBA"/>
</dbReference>
<accession>A0A1P8KMA2</accession>
<dbReference type="GO" id="GO:0046872">
    <property type="term" value="F:metal ion binding"/>
    <property type="evidence" value="ECO:0007669"/>
    <property type="project" value="UniProtKB-KW"/>
</dbReference>
<dbReference type="SUPFAM" id="SSF51197">
    <property type="entry name" value="Clavaminate synthase-like"/>
    <property type="match status" value="1"/>
</dbReference>
<dbReference type="InterPro" id="IPR037151">
    <property type="entry name" value="AlkB-like_sf"/>
</dbReference>
<dbReference type="FunFam" id="2.60.120.590:FF:000004">
    <property type="entry name" value="DNA oxidative demethylase ALKBH2"/>
    <property type="match status" value="1"/>
</dbReference>
<protein>
    <submittedName>
        <fullName evidence="10">Alpha-ketoglutarate-dependent dioxygenase AlkB</fullName>
    </submittedName>
</protein>
<keyword evidence="7" id="KW-0408">Iron</keyword>
<dbReference type="EMBL" id="CP019070">
    <property type="protein sequence ID" value="APW65645.1"/>
    <property type="molecule type" value="Genomic_DNA"/>
</dbReference>
<keyword evidence="2" id="KW-0479">Metal-binding</keyword>
<sequence length="248" mass="29661">MNLFSDYKNNDNLPFLIPLKDGYSIKWNDSLKGYDIKIPHGELFYAEDFFNKKISDRSVEYFLENDTIDSNIKNYREFEKDKLQSIQFKNILWQHDKILMFGKEIYVPRYSAWYGDENILYTYSGITFQAKKWNKGLLYIKQKIEETLNLKFNSVLLNWYRDGDDHMGWHADDEKELGKDPIIASVNFGEERDFLIKSNKTDEKIKIPLKHGTLLIMSGEIQHHWKHSVPKRKKRKNARFNLTFRTIK</sequence>
<comment type="cofactor">
    <cofactor evidence="1">
        <name>Fe(2+)</name>
        <dbReference type="ChEBI" id="CHEBI:29033"/>
    </cofactor>
</comment>
<evidence type="ECO:0000256" key="7">
    <source>
        <dbReference type="ARBA" id="ARBA00023004"/>
    </source>
</evidence>
<reference evidence="10 11" key="1">
    <citation type="submission" date="2017-01" db="EMBL/GenBank/DDBJ databases">
        <title>Genome sequencing of Arcobacter sp. LPB0137.</title>
        <authorList>
            <person name="Lee G.-W."/>
            <person name="Yi H."/>
        </authorList>
    </citation>
    <scope>NUCLEOTIDE SEQUENCE [LARGE SCALE GENOMIC DNA]</scope>
    <source>
        <strain evidence="10 11">LPB0137</strain>
    </source>
</reference>
<dbReference type="GO" id="GO:0006307">
    <property type="term" value="P:DNA alkylation repair"/>
    <property type="evidence" value="ECO:0007669"/>
    <property type="project" value="InterPro"/>
</dbReference>
<evidence type="ECO:0000256" key="1">
    <source>
        <dbReference type="ARBA" id="ARBA00001954"/>
    </source>
</evidence>
<keyword evidence="11" id="KW-1185">Reference proteome</keyword>
<dbReference type="InterPro" id="IPR032854">
    <property type="entry name" value="ALKBH3"/>
</dbReference>
<dbReference type="PANTHER" id="PTHR31212">
    <property type="entry name" value="ALPHA-KETOGLUTARATE-DEPENDENT DIOXYGENASE ALKB HOMOLOG 3"/>
    <property type="match status" value="1"/>
</dbReference>
<evidence type="ECO:0000313" key="10">
    <source>
        <dbReference type="EMBL" id="APW65645.1"/>
    </source>
</evidence>
<evidence type="ECO:0000259" key="9">
    <source>
        <dbReference type="PROSITE" id="PS51471"/>
    </source>
</evidence>
<keyword evidence="5 10" id="KW-0223">Dioxygenase</keyword>
<evidence type="ECO:0000256" key="5">
    <source>
        <dbReference type="ARBA" id="ARBA00022964"/>
    </source>
</evidence>
<feature type="domain" description="Fe2OG dioxygenase" evidence="9">
    <location>
        <begin position="151"/>
        <end position="248"/>
    </location>
</feature>
<dbReference type="InterPro" id="IPR027450">
    <property type="entry name" value="AlkB-like"/>
</dbReference>
<dbReference type="GO" id="GO:0016705">
    <property type="term" value="F:oxidoreductase activity, acting on paired donors, with incorporation or reduction of molecular oxygen"/>
    <property type="evidence" value="ECO:0007669"/>
    <property type="project" value="UniProtKB-ARBA"/>
</dbReference>
<dbReference type="GO" id="GO:0051213">
    <property type="term" value="F:dioxygenase activity"/>
    <property type="evidence" value="ECO:0007669"/>
    <property type="project" value="UniProtKB-KW"/>
</dbReference>
<dbReference type="GO" id="GO:0032451">
    <property type="term" value="F:demethylase activity"/>
    <property type="evidence" value="ECO:0007669"/>
    <property type="project" value="UniProtKB-ARBA"/>
</dbReference>
<proteinExistence type="predicted"/>
<keyword evidence="8" id="KW-0234">DNA repair</keyword>
<evidence type="ECO:0000256" key="8">
    <source>
        <dbReference type="ARBA" id="ARBA00023204"/>
    </source>
</evidence>
<dbReference type="Proteomes" id="UP000186074">
    <property type="component" value="Chromosome"/>
</dbReference>
<dbReference type="PROSITE" id="PS51471">
    <property type="entry name" value="FE2OG_OXY"/>
    <property type="match status" value="1"/>
</dbReference>
<evidence type="ECO:0000256" key="4">
    <source>
        <dbReference type="ARBA" id="ARBA00022842"/>
    </source>
</evidence>
<dbReference type="OrthoDB" id="190276at2"/>
<dbReference type="InterPro" id="IPR005123">
    <property type="entry name" value="Oxoglu/Fe-dep_dioxygenase_dom"/>
</dbReference>
<evidence type="ECO:0000256" key="2">
    <source>
        <dbReference type="ARBA" id="ARBA00022723"/>
    </source>
</evidence>
<dbReference type="STRING" id="1850254.LPB137_07165"/>
<organism evidence="10 11">
    <name type="scientific">Poseidonibacter parvus</name>
    <dbReference type="NCBI Taxonomy" id="1850254"/>
    <lineage>
        <taxon>Bacteria</taxon>
        <taxon>Pseudomonadati</taxon>
        <taxon>Campylobacterota</taxon>
        <taxon>Epsilonproteobacteria</taxon>
        <taxon>Campylobacterales</taxon>
        <taxon>Arcobacteraceae</taxon>
        <taxon>Poseidonibacter</taxon>
    </lineage>
</organism>
<evidence type="ECO:0000313" key="11">
    <source>
        <dbReference type="Proteomes" id="UP000186074"/>
    </source>
</evidence>
<dbReference type="RefSeq" id="WP_076086340.1">
    <property type="nucleotide sequence ID" value="NZ_CP019070.1"/>
</dbReference>
<evidence type="ECO:0000256" key="3">
    <source>
        <dbReference type="ARBA" id="ARBA00022763"/>
    </source>
</evidence>
<keyword evidence="3" id="KW-0227">DNA damage</keyword>
<keyword evidence="6" id="KW-0560">Oxidoreductase</keyword>
<evidence type="ECO:0000256" key="6">
    <source>
        <dbReference type="ARBA" id="ARBA00023002"/>
    </source>
</evidence>
<gene>
    <name evidence="10" type="ORF">LPB137_07165</name>
</gene>
<name>A0A1P8KMA2_9BACT</name>